<evidence type="ECO:0000313" key="2">
    <source>
        <dbReference type="EMBL" id="PNF78316.1"/>
    </source>
</evidence>
<dbReference type="AlphaFoldDB" id="A0A8E2QH64"/>
<feature type="coiled-coil region" evidence="1">
    <location>
        <begin position="79"/>
        <end position="113"/>
    </location>
</feature>
<reference evidence="2 3" key="1">
    <citation type="submission" date="2018-01" db="EMBL/GenBank/DDBJ databases">
        <title>Denitrification phenotypes of diverse strains of Pseudomonas stutzeri.</title>
        <authorList>
            <person name="Milligan D.A."/>
            <person name="Bergaust L."/>
            <person name="Bakken L.R."/>
            <person name="Frostegard A."/>
        </authorList>
    </citation>
    <scope>NUCLEOTIDE SEQUENCE [LARGE SCALE GENOMIC DNA]</scope>
    <source>
        <strain evidence="2 3">DSM 50238</strain>
    </source>
</reference>
<dbReference type="Proteomes" id="UP000235881">
    <property type="component" value="Unassembled WGS sequence"/>
</dbReference>
<sequence>MIWRRTSAHSSRELLRAEHRPRVIRPRRLPWLPLLLLAAIAGLLWLRHADGSAHAQRVEQLTTANQALQATLAQGRLQRQEIQATNAQLLRRNAQLSAQIEQLQTELAFFRQQKKKAH</sequence>
<proteinExistence type="predicted"/>
<keyword evidence="3" id="KW-1185">Reference proteome</keyword>
<name>A0A8E2QH64_9GAMM</name>
<dbReference type="EMBL" id="POUK01000001">
    <property type="protein sequence ID" value="PNF78316.1"/>
    <property type="molecule type" value="Genomic_DNA"/>
</dbReference>
<keyword evidence="1" id="KW-0175">Coiled coil</keyword>
<evidence type="ECO:0000313" key="3">
    <source>
        <dbReference type="Proteomes" id="UP000235881"/>
    </source>
</evidence>
<gene>
    <name evidence="2" type="ORF">CXK95_03200</name>
</gene>
<protein>
    <submittedName>
        <fullName evidence="2">Uncharacterized protein</fullName>
    </submittedName>
</protein>
<dbReference type="RefSeq" id="WP_102827603.1">
    <property type="nucleotide sequence ID" value="NZ_CP065721.1"/>
</dbReference>
<accession>A0A8E2QH64</accession>
<organism evidence="2 3">
    <name type="scientific">Stutzerimonas degradans</name>
    <dbReference type="NCBI Taxonomy" id="2968968"/>
    <lineage>
        <taxon>Bacteria</taxon>
        <taxon>Pseudomonadati</taxon>
        <taxon>Pseudomonadota</taxon>
        <taxon>Gammaproteobacteria</taxon>
        <taxon>Pseudomonadales</taxon>
        <taxon>Pseudomonadaceae</taxon>
        <taxon>Stutzerimonas</taxon>
    </lineage>
</organism>
<evidence type="ECO:0000256" key="1">
    <source>
        <dbReference type="SAM" id="Coils"/>
    </source>
</evidence>
<comment type="caution">
    <text evidence="2">The sequence shown here is derived from an EMBL/GenBank/DDBJ whole genome shotgun (WGS) entry which is preliminary data.</text>
</comment>